<organism evidence="2 3">
    <name type="scientific">Celerinatantimonas yamalensis</name>
    <dbReference type="NCBI Taxonomy" id="559956"/>
    <lineage>
        <taxon>Bacteria</taxon>
        <taxon>Pseudomonadati</taxon>
        <taxon>Pseudomonadota</taxon>
        <taxon>Gammaproteobacteria</taxon>
        <taxon>Celerinatantimonadaceae</taxon>
        <taxon>Celerinatantimonas</taxon>
    </lineage>
</organism>
<keyword evidence="3" id="KW-1185">Reference proteome</keyword>
<dbReference type="EMBL" id="JBEQCT010000008">
    <property type="protein sequence ID" value="MFM2486463.1"/>
    <property type="molecule type" value="Genomic_DNA"/>
</dbReference>
<reference evidence="2 3" key="1">
    <citation type="journal article" date="2013" name="Int. J. Syst. Evol. Microbiol.">
        <title>Celerinatantimonas yamalensis sp. nov., a cold-adapted diazotrophic bacterium from a cold permafrost brine.</title>
        <authorList>
            <person name="Shcherbakova V."/>
            <person name="Chuvilskaya N."/>
            <person name="Rivkina E."/>
            <person name="Demidov N."/>
            <person name="Uchaeva V."/>
            <person name="Suetin S."/>
            <person name="Suzina N."/>
            <person name="Gilichinsky D."/>
        </authorList>
    </citation>
    <scope>NUCLEOTIDE SEQUENCE [LARGE SCALE GENOMIC DNA]</scope>
    <source>
        <strain evidence="2 3">C7</strain>
    </source>
</reference>
<protein>
    <submittedName>
        <fullName evidence="2">Alpha/beta fold hydrolase</fullName>
    </submittedName>
</protein>
<evidence type="ECO:0000259" key="1">
    <source>
        <dbReference type="PROSITE" id="PS50043"/>
    </source>
</evidence>
<name>A0ABW9GA17_9GAMM</name>
<comment type="caution">
    <text evidence="2">The sequence shown here is derived from an EMBL/GenBank/DDBJ whole genome shotgun (WGS) entry which is preliminary data.</text>
</comment>
<dbReference type="Gene3D" id="1.10.10.10">
    <property type="entry name" value="Winged helix-like DNA-binding domain superfamily/Winged helix DNA-binding domain"/>
    <property type="match status" value="1"/>
</dbReference>
<dbReference type="SMART" id="SM00421">
    <property type="entry name" value="HTH_LUXR"/>
    <property type="match status" value="1"/>
</dbReference>
<dbReference type="Pfam" id="PF00196">
    <property type="entry name" value="GerE"/>
    <property type="match status" value="1"/>
</dbReference>
<dbReference type="PANTHER" id="PTHR43433:SF5">
    <property type="entry name" value="AB HYDROLASE-1 DOMAIN-CONTAINING PROTEIN"/>
    <property type="match status" value="1"/>
</dbReference>
<dbReference type="SUPFAM" id="SSF46894">
    <property type="entry name" value="C-terminal effector domain of the bipartite response regulators"/>
    <property type="match status" value="1"/>
</dbReference>
<gene>
    <name evidence="2" type="ORF">ABUE30_15615</name>
</gene>
<dbReference type="InterPro" id="IPR035965">
    <property type="entry name" value="PAS-like_dom_sf"/>
</dbReference>
<dbReference type="InterPro" id="IPR029058">
    <property type="entry name" value="AB_hydrolase_fold"/>
</dbReference>
<dbReference type="Gene3D" id="3.40.50.1820">
    <property type="entry name" value="alpha/beta hydrolase"/>
    <property type="match status" value="1"/>
</dbReference>
<dbReference type="InterPro" id="IPR000792">
    <property type="entry name" value="Tscrpt_reg_LuxR_C"/>
</dbReference>
<dbReference type="PROSITE" id="PS50043">
    <property type="entry name" value="HTH_LUXR_2"/>
    <property type="match status" value="1"/>
</dbReference>
<dbReference type="InterPro" id="IPR016032">
    <property type="entry name" value="Sig_transdc_resp-reg_C-effctor"/>
</dbReference>
<sequence>MAIDFDKYSNGKLIELIYQATVEPQCWPELLKQLYLLTQRQNNVSHSHKEHSLFEAMRGHVPCDSFEDDDVALKPVLRHLSQAIRITKRIYENEEQQQLMHSILNRIPVALFLVTSDGTIILMNQLAERMLDESPHIYQVDNKLHLQDSQKQRQMITIIEELSVSRAFEAQSRGLQLEQKEESLSAMAVFTPLNPKTESIFDKRAQVAVFLSSSNYKNKLELSAIADIYQLTPKELRVVDHIVKGISPPQIAEMLHVSYNTVRTQLKSIYQKMNVNKQSELVNRILTGPASMLFQSHQLADLIQHDANPSDHNITLRDGRNLCYRERGHSSGVPVLFCHSILGSRMECFDLNIDWAKKNGLRLIIPDRPGYGYSDPNPYISYQLWSLDALELMEKLHINTFSLIGYAAGCHYACTLASLAPDRVQHMVLIGSGSPITEPKDYQKATPLFMMQTQLAKHFPQLYRLFLVILERSLKENPIYYIDLLATEVHADDRLLLQQSKYYRLLELTCAEVSRQGIRAFAEELAQYSQPSTFNYTSIQTPVTLWHGENSSYIPLKNALRVHNQLPHSEFNLVKNANHLFIYQHWPAILAALKQKLTN</sequence>
<dbReference type="PANTHER" id="PTHR43433">
    <property type="entry name" value="HYDROLASE, ALPHA/BETA FOLD FAMILY PROTEIN"/>
    <property type="match status" value="1"/>
</dbReference>
<evidence type="ECO:0000313" key="3">
    <source>
        <dbReference type="Proteomes" id="UP001629953"/>
    </source>
</evidence>
<dbReference type="Gene3D" id="3.30.450.20">
    <property type="entry name" value="PAS domain"/>
    <property type="match status" value="1"/>
</dbReference>
<dbReference type="GO" id="GO:0016787">
    <property type="term" value="F:hydrolase activity"/>
    <property type="evidence" value="ECO:0007669"/>
    <property type="project" value="UniProtKB-KW"/>
</dbReference>
<dbReference type="InterPro" id="IPR000073">
    <property type="entry name" value="AB_hydrolase_1"/>
</dbReference>
<keyword evidence="2" id="KW-0378">Hydrolase</keyword>
<dbReference type="Pfam" id="PF00561">
    <property type="entry name" value="Abhydrolase_1"/>
    <property type="match status" value="1"/>
</dbReference>
<dbReference type="SUPFAM" id="SSF53474">
    <property type="entry name" value="alpha/beta-Hydrolases"/>
    <property type="match status" value="1"/>
</dbReference>
<dbReference type="InterPro" id="IPR036388">
    <property type="entry name" value="WH-like_DNA-bd_sf"/>
</dbReference>
<accession>A0ABW9GA17</accession>
<feature type="domain" description="HTH luxR-type" evidence="1">
    <location>
        <begin position="224"/>
        <end position="289"/>
    </location>
</feature>
<dbReference type="PRINTS" id="PR00038">
    <property type="entry name" value="HTHLUXR"/>
</dbReference>
<evidence type="ECO:0000313" key="2">
    <source>
        <dbReference type="EMBL" id="MFM2486463.1"/>
    </source>
</evidence>
<dbReference type="CDD" id="cd06170">
    <property type="entry name" value="LuxR_C_like"/>
    <property type="match status" value="1"/>
</dbReference>
<dbReference type="InterPro" id="IPR050471">
    <property type="entry name" value="AB_hydrolase"/>
</dbReference>
<dbReference type="Proteomes" id="UP001629953">
    <property type="component" value="Unassembled WGS sequence"/>
</dbReference>
<proteinExistence type="predicted"/>
<dbReference type="SUPFAM" id="SSF55785">
    <property type="entry name" value="PYP-like sensor domain (PAS domain)"/>
    <property type="match status" value="1"/>
</dbReference>